<evidence type="ECO:0000313" key="2">
    <source>
        <dbReference type="Proteomes" id="UP000000600"/>
    </source>
</evidence>
<organism evidence="1 2">
    <name type="scientific">Paramecium tetraurelia</name>
    <dbReference type="NCBI Taxonomy" id="5888"/>
    <lineage>
        <taxon>Eukaryota</taxon>
        <taxon>Sar</taxon>
        <taxon>Alveolata</taxon>
        <taxon>Ciliophora</taxon>
        <taxon>Intramacronucleata</taxon>
        <taxon>Oligohymenophorea</taxon>
        <taxon>Peniculida</taxon>
        <taxon>Parameciidae</taxon>
        <taxon>Paramecium</taxon>
    </lineage>
</organism>
<sequence>MTILSGFGLNEVQVEKMTPVFLKNDIILDQKNAIRMAIIRIDENPPKMVVYVFYLLIFNVIDYPKISNPLITLDQQNRYQL</sequence>
<protein>
    <submittedName>
        <fullName evidence="1">Uncharacterized protein</fullName>
    </submittedName>
</protein>
<dbReference type="KEGG" id="ptm:GSPATT00030973001"/>
<proteinExistence type="predicted"/>
<accession>A0BQC7</accession>
<dbReference type="EMBL" id="CT868009">
    <property type="protein sequence ID" value="CAK60744.1"/>
    <property type="molecule type" value="Genomic_DNA"/>
</dbReference>
<dbReference type="RefSeq" id="XP_001428142.1">
    <property type="nucleotide sequence ID" value="XM_001428105.1"/>
</dbReference>
<gene>
    <name evidence="1" type="ORF">GSPATT00030973001</name>
</gene>
<name>A0BQC7_PARTE</name>
<reference evidence="1 2" key="1">
    <citation type="journal article" date="2006" name="Nature">
        <title>Global trends of whole-genome duplications revealed by the ciliate Paramecium tetraurelia.</title>
        <authorList>
            <consortium name="Genoscope"/>
            <person name="Aury J.-M."/>
            <person name="Jaillon O."/>
            <person name="Duret L."/>
            <person name="Noel B."/>
            <person name="Jubin C."/>
            <person name="Porcel B.M."/>
            <person name="Segurens B."/>
            <person name="Daubin V."/>
            <person name="Anthouard V."/>
            <person name="Aiach N."/>
            <person name="Arnaiz O."/>
            <person name="Billaut A."/>
            <person name="Beisson J."/>
            <person name="Blanc I."/>
            <person name="Bouhouche K."/>
            <person name="Camara F."/>
            <person name="Duharcourt S."/>
            <person name="Guigo R."/>
            <person name="Gogendeau D."/>
            <person name="Katinka M."/>
            <person name="Keller A.-M."/>
            <person name="Kissmehl R."/>
            <person name="Klotz C."/>
            <person name="Koll F."/>
            <person name="Le Moue A."/>
            <person name="Lepere C."/>
            <person name="Malinsky S."/>
            <person name="Nowacki M."/>
            <person name="Nowak J.K."/>
            <person name="Plattner H."/>
            <person name="Poulain J."/>
            <person name="Ruiz F."/>
            <person name="Serrano V."/>
            <person name="Zagulski M."/>
            <person name="Dessen P."/>
            <person name="Betermier M."/>
            <person name="Weissenbach J."/>
            <person name="Scarpelli C."/>
            <person name="Schachter V."/>
            <person name="Sperling L."/>
            <person name="Meyer E."/>
            <person name="Cohen J."/>
            <person name="Wincker P."/>
        </authorList>
    </citation>
    <scope>NUCLEOTIDE SEQUENCE [LARGE SCALE GENOMIC DNA]</scope>
    <source>
        <strain evidence="1 2">Stock d4-2</strain>
    </source>
</reference>
<keyword evidence="2" id="KW-1185">Reference proteome</keyword>
<dbReference type="GeneID" id="5013926"/>
<evidence type="ECO:0000313" key="1">
    <source>
        <dbReference type="EMBL" id="CAK60744.1"/>
    </source>
</evidence>
<dbReference type="HOGENOM" id="CLU_2579006_0_0_1"/>
<dbReference type="InParanoid" id="A0BQC7"/>
<dbReference type="Proteomes" id="UP000000600">
    <property type="component" value="Unassembled WGS sequence"/>
</dbReference>
<dbReference type="AlphaFoldDB" id="A0BQC7"/>